<dbReference type="EnsemblMetazoa" id="PPA44430.1">
    <property type="protein sequence ID" value="PPA44430.1"/>
    <property type="gene ID" value="WBGene00282799"/>
</dbReference>
<feature type="region of interest" description="Disordered" evidence="1">
    <location>
        <begin position="1"/>
        <end position="26"/>
    </location>
</feature>
<feature type="compositionally biased region" description="Basic and acidic residues" evidence="1">
    <location>
        <begin position="1"/>
        <end position="10"/>
    </location>
</feature>
<dbReference type="Proteomes" id="UP000005239">
    <property type="component" value="Unassembled WGS sequence"/>
</dbReference>
<evidence type="ECO:0000313" key="3">
    <source>
        <dbReference type="Proteomes" id="UP000005239"/>
    </source>
</evidence>
<accession>A0A8R1V2C0</accession>
<accession>A0A2A6BGL1</accession>
<organism evidence="2 3">
    <name type="scientific">Pristionchus pacificus</name>
    <name type="common">Parasitic nematode worm</name>
    <dbReference type="NCBI Taxonomy" id="54126"/>
    <lineage>
        <taxon>Eukaryota</taxon>
        <taxon>Metazoa</taxon>
        <taxon>Ecdysozoa</taxon>
        <taxon>Nematoda</taxon>
        <taxon>Chromadorea</taxon>
        <taxon>Rhabditida</taxon>
        <taxon>Rhabditina</taxon>
        <taxon>Diplogasteromorpha</taxon>
        <taxon>Diplogasteroidea</taxon>
        <taxon>Neodiplogasteridae</taxon>
        <taxon>Pristionchus</taxon>
    </lineage>
</organism>
<name>A0A2A6BGL1_PRIPA</name>
<keyword evidence="3" id="KW-1185">Reference proteome</keyword>
<dbReference type="AlphaFoldDB" id="A0A2A6BGL1"/>
<evidence type="ECO:0000313" key="2">
    <source>
        <dbReference type="EnsemblMetazoa" id="PPA44430.1"/>
    </source>
</evidence>
<gene>
    <name evidence="2" type="primary">WBGene00282799</name>
</gene>
<reference evidence="3" key="1">
    <citation type="journal article" date="2008" name="Nat. Genet.">
        <title>The Pristionchus pacificus genome provides a unique perspective on nematode lifestyle and parasitism.</title>
        <authorList>
            <person name="Dieterich C."/>
            <person name="Clifton S.W."/>
            <person name="Schuster L.N."/>
            <person name="Chinwalla A."/>
            <person name="Delehaunty K."/>
            <person name="Dinkelacker I."/>
            <person name="Fulton L."/>
            <person name="Fulton R."/>
            <person name="Godfrey J."/>
            <person name="Minx P."/>
            <person name="Mitreva M."/>
            <person name="Roeseler W."/>
            <person name="Tian H."/>
            <person name="Witte H."/>
            <person name="Yang S.P."/>
            <person name="Wilson R.K."/>
            <person name="Sommer R.J."/>
        </authorList>
    </citation>
    <scope>NUCLEOTIDE SEQUENCE [LARGE SCALE GENOMIC DNA]</scope>
    <source>
        <strain evidence="3">PS312</strain>
    </source>
</reference>
<reference evidence="2" key="2">
    <citation type="submission" date="2022-06" db="UniProtKB">
        <authorList>
            <consortium name="EnsemblMetazoa"/>
        </authorList>
    </citation>
    <scope>IDENTIFICATION</scope>
    <source>
        <strain evidence="2">PS312</strain>
    </source>
</reference>
<protein>
    <submittedName>
        <fullName evidence="2">Uncharacterized protein</fullName>
    </submittedName>
</protein>
<evidence type="ECO:0000256" key="1">
    <source>
        <dbReference type="SAM" id="MobiDB-lite"/>
    </source>
</evidence>
<sequence length="72" mass="8173">MAEREKERTGGDIGLRGGKGKEEDGEMMRQQIAMVDDGQSQNDTDMRMREIAREMKRKGVTTNNQESASKMH</sequence>
<proteinExistence type="predicted"/>